<dbReference type="STRING" id="1618443.UV73_C0006G0023"/>
<feature type="transmembrane region" description="Helical" evidence="1">
    <location>
        <begin position="234"/>
        <end position="253"/>
    </location>
</feature>
<organism evidence="3 4">
    <name type="scientific">Candidatus Gottesmanbacteria bacterium GW2011_GWA2_43_14</name>
    <dbReference type="NCBI Taxonomy" id="1618443"/>
    <lineage>
        <taxon>Bacteria</taxon>
        <taxon>Candidatus Gottesmaniibacteriota</taxon>
    </lineage>
</organism>
<evidence type="ECO:0000259" key="2">
    <source>
        <dbReference type="Pfam" id="PF00892"/>
    </source>
</evidence>
<proteinExistence type="predicted"/>
<dbReference type="Proteomes" id="UP000034894">
    <property type="component" value="Unassembled WGS sequence"/>
</dbReference>
<feature type="domain" description="EamA" evidence="2">
    <location>
        <begin position="150"/>
        <end position="282"/>
    </location>
</feature>
<dbReference type="EMBL" id="LCFP01000006">
    <property type="protein sequence ID" value="KKS97669.1"/>
    <property type="molecule type" value="Genomic_DNA"/>
</dbReference>
<dbReference type="AlphaFoldDB" id="A0A0G1DJ27"/>
<feature type="transmembrane region" description="Helical" evidence="1">
    <location>
        <begin position="111"/>
        <end position="130"/>
    </location>
</feature>
<dbReference type="SUPFAM" id="SSF103481">
    <property type="entry name" value="Multidrug resistance efflux transporter EmrE"/>
    <property type="match status" value="2"/>
</dbReference>
<evidence type="ECO:0000313" key="4">
    <source>
        <dbReference type="Proteomes" id="UP000034894"/>
    </source>
</evidence>
<feature type="transmembrane region" description="Helical" evidence="1">
    <location>
        <begin position="31"/>
        <end position="50"/>
    </location>
</feature>
<feature type="transmembrane region" description="Helical" evidence="1">
    <location>
        <begin position="206"/>
        <end position="228"/>
    </location>
</feature>
<comment type="caution">
    <text evidence="3">The sequence shown here is derived from an EMBL/GenBank/DDBJ whole genome shotgun (WGS) entry which is preliminary data.</text>
</comment>
<feature type="transmembrane region" description="Helical" evidence="1">
    <location>
        <begin position="151"/>
        <end position="170"/>
    </location>
</feature>
<evidence type="ECO:0000313" key="3">
    <source>
        <dbReference type="EMBL" id="KKS97669.1"/>
    </source>
</evidence>
<dbReference type="PANTHER" id="PTHR22911">
    <property type="entry name" value="ACYL-MALONYL CONDENSING ENZYME-RELATED"/>
    <property type="match status" value="1"/>
</dbReference>
<dbReference type="Gene3D" id="1.10.3730.20">
    <property type="match status" value="2"/>
</dbReference>
<evidence type="ECO:0000256" key="1">
    <source>
        <dbReference type="SAM" id="Phobius"/>
    </source>
</evidence>
<sequence>MAVLFALLALVGWGTGDIVVAKVSRKIGNRLTAFIWLIASFILSSLYLPLAGPVNDWPMLTAATLLGFAGTLGTILYFQALEIGNASLVGTISGAFPIVTVPLSILLFRESLSWVQFAAIFLTLAGLILSTLHTDDIKNRNLDRLLKEKSILFSFATLLIWGIYWTLVRYPVEKIGWFWTAYPSYLFFFVMIFFKMVKNYKIKTLMNIKLAFLILLMSSLTTIANFAYNLGITYGYTSIVAPVAGSSPVLFVILSRFVFRDKLNLQQKIGIITTLTGIILIAFST</sequence>
<dbReference type="PANTHER" id="PTHR22911:SF137">
    <property type="entry name" value="SOLUTE CARRIER FAMILY 35 MEMBER G2-RELATED"/>
    <property type="match status" value="1"/>
</dbReference>
<keyword evidence="1" id="KW-0472">Membrane</keyword>
<feature type="transmembrane region" description="Helical" evidence="1">
    <location>
        <begin position="176"/>
        <end position="194"/>
    </location>
</feature>
<keyword evidence="1" id="KW-0812">Transmembrane</keyword>
<gene>
    <name evidence="3" type="ORF">UV73_C0006G0023</name>
</gene>
<keyword evidence="1" id="KW-1133">Transmembrane helix</keyword>
<feature type="domain" description="EamA" evidence="2">
    <location>
        <begin position="2"/>
        <end position="131"/>
    </location>
</feature>
<reference evidence="3 4" key="1">
    <citation type="journal article" date="2015" name="Nature">
        <title>rRNA introns, odd ribosomes, and small enigmatic genomes across a large radiation of phyla.</title>
        <authorList>
            <person name="Brown C.T."/>
            <person name="Hug L.A."/>
            <person name="Thomas B.C."/>
            <person name="Sharon I."/>
            <person name="Castelle C.J."/>
            <person name="Singh A."/>
            <person name="Wilkins M.J."/>
            <person name="Williams K.H."/>
            <person name="Banfield J.F."/>
        </authorList>
    </citation>
    <scope>NUCLEOTIDE SEQUENCE [LARGE SCALE GENOMIC DNA]</scope>
</reference>
<feature type="transmembrane region" description="Helical" evidence="1">
    <location>
        <begin position="57"/>
        <end position="78"/>
    </location>
</feature>
<dbReference type="GO" id="GO:0016020">
    <property type="term" value="C:membrane"/>
    <property type="evidence" value="ECO:0007669"/>
    <property type="project" value="InterPro"/>
</dbReference>
<dbReference type="Pfam" id="PF00892">
    <property type="entry name" value="EamA"/>
    <property type="match status" value="2"/>
</dbReference>
<name>A0A0G1DJ27_9BACT</name>
<dbReference type="InterPro" id="IPR000620">
    <property type="entry name" value="EamA_dom"/>
</dbReference>
<protein>
    <recommendedName>
        <fullName evidence="2">EamA domain-containing protein</fullName>
    </recommendedName>
</protein>
<dbReference type="InterPro" id="IPR037185">
    <property type="entry name" value="EmrE-like"/>
</dbReference>
<accession>A0A0G1DJ27</accession>